<name>A0ABY7M461_9CHLR</name>
<dbReference type="GO" id="GO:0016787">
    <property type="term" value="F:hydrolase activity"/>
    <property type="evidence" value="ECO:0007669"/>
    <property type="project" value="UniProtKB-KW"/>
</dbReference>
<evidence type="ECO:0000313" key="3">
    <source>
        <dbReference type="Proteomes" id="UP001212803"/>
    </source>
</evidence>
<reference evidence="2 3" key="1">
    <citation type="journal article" date="2023" name="ISME J.">
        <title>Thermophilic Dehalococcoidia with unusual traits shed light on an unexpected past.</title>
        <authorList>
            <person name="Palmer M."/>
            <person name="Covington J.K."/>
            <person name="Zhou E.M."/>
            <person name="Thomas S.C."/>
            <person name="Habib N."/>
            <person name="Seymour C.O."/>
            <person name="Lai D."/>
            <person name="Johnston J."/>
            <person name="Hashimi A."/>
            <person name="Jiao J.Y."/>
            <person name="Muok A.R."/>
            <person name="Liu L."/>
            <person name="Xian W.D."/>
            <person name="Zhi X.Y."/>
            <person name="Li M.M."/>
            <person name="Silva L.P."/>
            <person name="Bowen B.P."/>
            <person name="Louie K."/>
            <person name="Briegel A."/>
            <person name="Pett-Ridge J."/>
            <person name="Weber P.K."/>
            <person name="Tocheva E.I."/>
            <person name="Woyke T."/>
            <person name="Northen T.R."/>
            <person name="Mayali X."/>
            <person name="Li W.J."/>
            <person name="Hedlund B.P."/>
        </authorList>
    </citation>
    <scope>NUCLEOTIDE SEQUENCE [LARGE SCALE GENOMIC DNA]</scope>
    <source>
        <strain evidence="2 3">YIM 72310</strain>
    </source>
</reference>
<proteinExistence type="predicted"/>
<dbReference type="EMBL" id="CP115149">
    <property type="protein sequence ID" value="WBL35333.1"/>
    <property type="molecule type" value="Genomic_DNA"/>
</dbReference>
<dbReference type="SUPFAM" id="SSF53474">
    <property type="entry name" value="alpha/beta-Hydrolases"/>
    <property type="match status" value="1"/>
</dbReference>
<sequence length="243" mass="25648">MEIAESSVTFPGPGGRATPAFLALPAGAEAAPVPGVLVLHEIFGLNDDIRAQARRVAGLGYAALAPDLLGALGPRPLCLVRAFRDLARGEGRAFDALDAARAWLTAHPAVDGSRLGVLGFCMGGSFALLMAARAPLRAAAVFYGAVPKDRAALEGVCPVVAGYGGRDRLFAPQGRRLQQHLQQLEVPHDVVVYPRAGHSFMNRHEGIAARLGAWGPMKVGYDPAAAEDSWRRIAAFFADHLGR</sequence>
<gene>
    <name evidence="2" type="ORF">O0235_11140</name>
</gene>
<dbReference type="RefSeq" id="WP_270055860.1">
    <property type="nucleotide sequence ID" value="NZ_CP115149.1"/>
</dbReference>
<dbReference type="PANTHER" id="PTHR46623:SF6">
    <property type="entry name" value="ALPHA_BETA-HYDROLASES SUPERFAMILY PROTEIN"/>
    <property type="match status" value="1"/>
</dbReference>
<dbReference type="Pfam" id="PF01738">
    <property type="entry name" value="DLH"/>
    <property type="match status" value="1"/>
</dbReference>
<dbReference type="Proteomes" id="UP001212803">
    <property type="component" value="Chromosome"/>
</dbReference>
<feature type="domain" description="Dienelactone hydrolase" evidence="1">
    <location>
        <begin position="20"/>
        <end position="240"/>
    </location>
</feature>
<dbReference type="InterPro" id="IPR002925">
    <property type="entry name" value="Dienelactn_hydro"/>
</dbReference>
<accession>A0ABY7M461</accession>
<organism evidence="2 3">
    <name type="scientific">Tepidiforma flava</name>
    <dbReference type="NCBI Taxonomy" id="3004094"/>
    <lineage>
        <taxon>Bacteria</taxon>
        <taxon>Bacillati</taxon>
        <taxon>Chloroflexota</taxon>
        <taxon>Tepidiformia</taxon>
        <taxon>Tepidiformales</taxon>
        <taxon>Tepidiformaceae</taxon>
        <taxon>Tepidiforma</taxon>
    </lineage>
</organism>
<keyword evidence="2" id="KW-0378">Hydrolase</keyword>
<dbReference type="PANTHER" id="PTHR46623">
    <property type="entry name" value="CARBOXYMETHYLENEBUTENOLIDASE-RELATED"/>
    <property type="match status" value="1"/>
</dbReference>
<protein>
    <submittedName>
        <fullName evidence="2">Dienelactone hydrolase family protein</fullName>
    </submittedName>
</protein>
<dbReference type="Gene3D" id="3.40.50.1820">
    <property type="entry name" value="alpha/beta hydrolase"/>
    <property type="match status" value="1"/>
</dbReference>
<dbReference type="InterPro" id="IPR029058">
    <property type="entry name" value="AB_hydrolase_fold"/>
</dbReference>
<dbReference type="InterPro" id="IPR051049">
    <property type="entry name" value="Dienelactone_hydrolase-like"/>
</dbReference>
<keyword evidence="3" id="KW-1185">Reference proteome</keyword>
<evidence type="ECO:0000313" key="2">
    <source>
        <dbReference type="EMBL" id="WBL35333.1"/>
    </source>
</evidence>
<evidence type="ECO:0000259" key="1">
    <source>
        <dbReference type="Pfam" id="PF01738"/>
    </source>
</evidence>